<evidence type="ECO:0000256" key="4">
    <source>
        <dbReference type="ARBA" id="ARBA00023136"/>
    </source>
</evidence>
<organism evidence="7 8">
    <name type="scientific">Amygdalobacter indicium</name>
    <dbReference type="NCBI Taxonomy" id="3029272"/>
    <lineage>
        <taxon>Bacteria</taxon>
        <taxon>Bacillati</taxon>
        <taxon>Bacillota</taxon>
        <taxon>Clostridia</taxon>
        <taxon>Eubacteriales</taxon>
        <taxon>Oscillospiraceae</taxon>
        <taxon>Amygdalobacter</taxon>
    </lineage>
</organism>
<evidence type="ECO:0000313" key="8">
    <source>
        <dbReference type="Proteomes" id="UP001220478"/>
    </source>
</evidence>
<dbReference type="InterPro" id="IPR051843">
    <property type="entry name" value="CPA1_transporter"/>
</dbReference>
<dbReference type="Proteomes" id="UP001220478">
    <property type="component" value="Chromosome"/>
</dbReference>
<feature type="transmembrane region" description="Helical" evidence="5">
    <location>
        <begin position="80"/>
        <end position="102"/>
    </location>
</feature>
<keyword evidence="4 5" id="KW-0472">Membrane</keyword>
<feature type="transmembrane region" description="Helical" evidence="5">
    <location>
        <begin position="367"/>
        <end position="390"/>
    </location>
</feature>
<name>A0ABY8C4P2_9FIRM</name>
<evidence type="ECO:0000256" key="2">
    <source>
        <dbReference type="ARBA" id="ARBA00022692"/>
    </source>
</evidence>
<evidence type="ECO:0000313" key="7">
    <source>
        <dbReference type="EMBL" id="WEG35666.1"/>
    </source>
</evidence>
<feature type="transmembrane region" description="Helical" evidence="5">
    <location>
        <begin position="280"/>
        <end position="299"/>
    </location>
</feature>
<evidence type="ECO:0000259" key="6">
    <source>
        <dbReference type="Pfam" id="PF00999"/>
    </source>
</evidence>
<dbReference type="RefSeq" id="WP_315571792.1">
    <property type="nucleotide sequence ID" value="NZ_CP118868.1"/>
</dbReference>
<feature type="transmembrane region" description="Helical" evidence="5">
    <location>
        <begin position="243"/>
        <end position="260"/>
    </location>
</feature>
<proteinExistence type="predicted"/>
<feature type="transmembrane region" description="Helical" evidence="5">
    <location>
        <begin position="184"/>
        <end position="208"/>
    </location>
</feature>
<accession>A0ABY8C4P2</accession>
<evidence type="ECO:0000256" key="5">
    <source>
        <dbReference type="SAM" id="Phobius"/>
    </source>
</evidence>
<feature type="transmembrane region" description="Helical" evidence="5">
    <location>
        <begin position="114"/>
        <end position="134"/>
    </location>
</feature>
<keyword evidence="8" id="KW-1185">Reference proteome</keyword>
<dbReference type="Pfam" id="PF00999">
    <property type="entry name" value="Na_H_Exchanger"/>
    <property type="match status" value="1"/>
</dbReference>
<feature type="domain" description="Cation/H+ exchanger transmembrane" evidence="6">
    <location>
        <begin position="10"/>
        <end position="381"/>
    </location>
</feature>
<feature type="transmembrane region" description="Helical" evidence="5">
    <location>
        <begin position="220"/>
        <end position="237"/>
    </location>
</feature>
<comment type="subcellular location">
    <subcellularLocation>
        <location evidence="1">Membrane</location>
        <topology evidence="1">Multi-pass membrane protein</topology>
    </subcellularLocation>
</comment>
<keyword evidence="3 5" id="KW-1133">Transmembrane helix</keyword>
<feature type="transmembrane region" description="Helical" evidence="5">
    <location>
        <begin position="26"/>
        <end position="45"/>
    </location>
</feature>
<evidence type="ECO:0000256" key="3">
    <source>
        <dbReference type="ARBA" id="ARBA00022989"/>
    </source>
</evidence>
<reference evidence="7 8" key="1">
    <citation type="submission" date="2023-02" db="EMBL/GenBank/DDBJ databases">
        <title>Novel Oscillospiraceae bacterial genomes.</title>
        <authorList>
            <person name="Srinivasan S."/>
            <person name="Austin M.N."/>
            <person name="Fiedler T.L."/>
            <person name="Strenk S.M."/>
            <person name="Agnew K.J."/>
            <person name="Nagana Gowda G.A."/>
            <person name="Raftery D."/>
            <person name="Beamer M.A."/>
            <person name="Achilles S.L."/>
            <person name="Wiesenfeld H.C."/>
            <person name="Fredricks D.N."/>
            <person name="Hillier S.L."/>
        </authorList>
    </citation>
    <scope>NUCLEOTIDE SEQUENCE [LARGE SCALE GENOMIC DNA]</scope>
    <source>
        <strain evidence="7 8">CHIC02 1186E3-8</strain>
    </source>
</reference>
<keyword evidence="2 5" id="KW-0812">Transmembrane</keyword>
<sequence length="404" mass="42855">MLTSLSFIFLGGLAAAALCRKLNLPGLIGMLFTGILLGPYVLNLFDAKILNISGDLRQLALLIILLKAGFSLNSADLKKVGLPAILLSFVPASCEIAAYTLFAPLLLHINIQEAALMGSVLGAVSPAVVVPRMVQYMEKGLGTNKGIPAMIIAGSSCDDIFVIVLFSCFLSMLQGQSSDFSKLLNVPLAIVLGIIAGIICAYLLHAVFQYLKRRQRSLRNSLKLIIILGLSLLLLAVEKELQGIIAFSGLLAIISMAVTLKQRTQAQLSADLAAKLGKLWLAAELILFVLVGAAVDIKYTLNAGLAAVLLIFLTLIIRTVGVFICLWPSKLLLREKFFCALAYLPKATVQAAIGSVPAACGLACGPIILSVAVLAILITAPLGAFCMDYFSPRLLTLSDGGTQE</sequence>
<feature type="transmembrane region" description="Helical" evidence="5">
    <location>
        <begin position="305"/>
        <end position="327"/>
    </location>
</feature>
<gene>
    <name evidence="7" type="ORF">PYS61_00450</name>
</gene>
<dbReference type="PANTHER" id="PTHR31102">
    <property type="match status" value="1"/>
</dbReference>
<dbReference type="InterPro" id="IPR038770">
    <property type="entry name" value="Na+/solute_symporter_sf"/>
</dbReference>
<dbReference type="PANTHER" id="PTHR31102:SF1">
    <property type="entry name" value="CATION_H+ EXCHANGER DOMAIN-CONTAINING PROTEIN"/>
    <property type="match status" value="1"/>
</dbReference>
<feature type="transmembrane region" description="Helical" evidence="5">
    <location>
        <begin position="146"/>
        <end position="172"/>
    </location>
</feature>
<dbReference type="Gene3D" id="1.20.1530.20">
    <property type="match status" value="1"/>
</dbReference>
<dbReference type="EMBL" id="CP118868">
    <property type="protein sequence ID" value="WEG35666.1"/>
    <property type="molecule type" value="Genomic_DNA"/>
</dbReference>
<dbReference type="InterPro" id="IPR006153">
    <property type="entry name" value="Cation/H_exchanger_TM"/>
</dbReference>
<protein>
    <submittedName>
        <fullName evidence="7">Cation:proton antiporter</fullName>
    </submittedName>
</protein>
<evidence type="ECO:0000256" key="1">
    <source>
        <dbReference type="ARBA" id="ARBA00004141"/>
    </source>
</evidence>